<dbReference type="VEuPathDB" id="ToxoDB:cyc_05653"/>
<dbReference type="AlphaFoldDB" id="A0A1D3D4W1"/>
<reference evidence="2 3" key="1">
    <citation type="journal article" date="2016" name="BMC Genomics">
        <title>Comparative genomics reveals Cyclospora cayetanensis possesses coccidia-like metabolism and invasion components but unique surface antigens.</title>
        <authorList>
            <person name="Liu S."/>
            <person name="Wang L."/>
            <person name="Zheng H."/>
            <person name="Xu Z."/>
            <person name="Roellig D.M."/>
            <person name="Li N."/>
            <person name="Frace M.A."/>
            <person name="Tang K."/>
            <person name="Arrowood M.J."/>
            <person name="Moss D.M."/>
            <person name="Zhang L."/>
            <person name="Feng Y."/>
            <person name="Xiao L."/>
        </authorList>
    </citation>
    <scope>NUCLEOTIDE SEQUENCE [LARGE SCALE GENOMIC DNA]</scope>
    <source>
        <strain evidence="2 3">CHN_HEN01</strain>
    </source>
</reference>
<dbReference type="Proteomes" id="UP000095192">
    <property type="component" value="Unassembled WGS sequence"/>
</dbReference>
<gene>
    <name evidence="2" type="ORF">cyc_05653</name>
</gene>
<feature type="compositionally biased region" description="Basic and acidic residues" evidence="1">
    <location>
        <begin position="1"/>
        <end position="11"/>
    </location>
</feature>
<evidence type="ECO:0000256" key="1">
    <source>
        <dbReference type="SAM" id="MobiDB-lite"/>
    </source>
</evidence>
<dbReference type="EMBL" id="JROU02000708">
    <property type="protein sequence ID" value="OEH78493.1"/>
    <property type="molecule type" value="Genomic_DNA"/>
</dbReference>
<dbReference type="InParanoid" id="A0A1D3D4W1"/>
<comment type="caution">
    <text evidence="2">The sequence shown here is derived from an EMBL/GenBank/DDBJ whole genome shotgun (WGS) entry which is preliminary data.</text>
</comment>
<evidence type="ECO:0000313" key="3">
    <source>
        <dbReference type="Proteomes" id="UP000095192"/>
    </source>
</evidence>
<accession>A0A1D3D4W1</accession>
<proteinExistence type="predicted"/>
<organism evidence="2 3">
    <name type="scientific">Cyclospora cayetanensis</name>
    <dbReference type="NCBI Taxonomy" id="88456"/>
    <lineage>
        <taxon>Eukaryota</taxon>
        <taxon>Sar</taxon>
        <taxon>Alveolata</taxon>
        <taxon>Apicomplexa</taxon>
        <taxon>Conoidasida</taxon>
        <taxon>Coccidia</taxon>
        <taxon>Eucoccidiorida</taxon>
        <taxon>Eimeriorina</taxon>
        <taxon>Eimeriidae</taxon>
        <taxon>Cyclospora</taxon>
    </lineage>
</organism>
<feature type="region of interest" description="Disordered" evidence="1">
    <location>
        <begin position="1"/>
        <end position="82"/>
    </location>
</feature>
<protein>
    <submittedName>
        <fullName evidence="2">Uncharacterized protein</fullName>
    </submittedName>
</protein>
<keyword evidence="3" id="KW-1185">Reference proteome</keyword>
<name>A0A1D3D4W1_9EIME</name>
<evidence type="ECO:0000313" key="2">
    <source>
        <dbReference type="EMBL" id="OEH78493.1"/>
    </source>
</evidence>
<sequence>MRNAPDYRADLGGKFQPYDEGGQQKAPRYYCPKRLPSRGGFTTRTRGKQKAGTQASKRAQPATRDEKVHKGIHGIQGKRQIEGRHRLSIQRRSSTPLIMKFRPPPCSGALFCACWQRPFVTPKERIINVPIPTPSPSAPPAPIVASLAHFRVREPQVAKFRHSALSRLRYEPLSRSAKEHGGKS</sequence>